<evidence type="ECO:0000259" key="4">
    <source>
        <dbReference type="Pfam" id="PF01872"/>
    </source>
</evidence>
<name>A0A382X676_9ZZZZ</name>
<dbReference type="InterPro" id="IPR024072">
    <property type="entry name" value="DHFR-like_dom_sf"/>
</dbReference>
<comment type="pathway">
    <text evidence="1">Cofactor biosynthesis; riboflavin biosynthesis.</text>
</comment>
<feature type="domain" description="Bacterial bifunctional deaminase-reductase C-terminal" evidence="4">
    <location>
        <begin position="2"/>
        <end position="85"/>
    </location>
</feature>
<feature type="non-terminal residue" evidence="5">
    <location>
        <position position="1"/>
    </location>
</feature>
<evidence type="ECO:0000256" key="3">
    <source>
        <dbReference type="ARBA" id="ARBA00023002"/>
    </source>
</evidence>
<dbReference type="GO" id="GO:0008703">
    <property type="term" value="F:5-amino-6-(5-phosphoribosylamino)uracil reductase activity"/>
    <property type="evidence" value="ECO:0007669"/>
    <property type="project" value="InterPro"/>
</dbReference>
<dbReference type="Gene3D" id="3.40.430.10">
    <property type="entry name" value="Dihydrofolate Reductase, subunit A"/>
    <property type="match status" value="1"/>
</dbReference>
<keyword evidence="2" id="KW-0521">NADP</keyword>
<proteinExistence type="predicted"/>
<dbReference type="GO" id="GO:0009231">
    <property type="term" value="P:riboflavin biosynthetic process"/>
    <property type="evidence" value="ECO:0007669"/>
    <property type="project" value="InterPro"/>
</dbReference>
<evidence type="ECO:0000313" key="5">
    <source>
        <dbReference type="EMBL" id="SVD66359.1"/>
    </source>
</evidence>
<dbReference type="PANTHER" id="PTHR38011:SF7">
    <property type="entry name" value="2,5-DIAMINO-6-RIBOSYLAMINO-4(3H)-PYRIMIDINONE 5'-PHOSPHATE REDUCTASE"/>
    <property type="match status" value="1"/>
</dbReference>
<dbReference type="Pfam" id="PF01872">
    <property type="entry name" value="RibD_C"/>
    <property type="match status" value="1"/>
</dbReference>
<dbReference type="InterPro" id="IPR050765">
    <property type="entry name" value="Riboflavin_Biosynth_HTPR"/>
</dbReference>
<organism evidence="5">
    <name type="scientific">marine metagenome</name>
    <dbReference type="NCBI Taxonomy" id="408172"/>
    <lineage>
        <taxon>unclassified sequences</taxon>
        <taxon>metagenomes</taxon>
        <taxon>ecological metagenomes</taxon>
    </lineage>
</organism>
<reference evidence="5" key="1">
    <citation type="submission" date="2018-05" db="EMBL/GenBank/DDBJ databases">
        <authorList>
            <person name="Lanie J.A."/>
            <person name="Ng W.-L."/>
            <person name="Kazmierczak K.M."/>
            <person name="Andrzejewski T.M."/>
            <person name="Davidsen T.M."/>
            <person name="Wayne K.J."/>
            <person name="Tettelin H."/>
            <person name="Glass J.I."/>
            <person name="Rusch D."/>
            <person name="Podicherti R."/>
            <person name="Tsui H.-C.T."/>
            <person name="Winkler M.E."/>
        </authorList>
    </citation>
    <scope>NUCLEOTIDE SEQUENCE</scope>
</reference>
<evidence type="ECO:0000256" key="1">
    <source>
        <dbReference type="ARBA" id="ARBA00005104"/>
    </source>
</evidence>
<accession>A0A382X676</accession>
<keyword evidence="3" id="KW-0560">Oxidoreductase</keyword>
<dbReference type="EMBL" id="UINC01165135">
    <property type="protein sequence ID" value="SVD66359.1"/>
    <property type="molecule type" value="Genomic_DNA"/>
</dbReference>
<protein>
    <recommendedName>
        <fullName evidence="4">Bacterial bifunctional deaminase-reductase C-terminal domain-containing protein</fullName>
    </recommendedName>
</protein>
<dbReference type="SUPFAM" id="SSF53597">
    <property type="entry name" value="Dihydrofolate reductase-like"/>
    <property type="match status" value="1"/>
</dbReference>
<dbReference type="AlphaFoldDB" id="A0A382X676"/>
<sequence length="91" mass="9421">NVDLHNLLVSLAARGITSVLVEGGGILLGSFFDLGLVDKVVAFISPVIIGGEGTQSPVKGIGATTMSDALQLKRSSTYTIGKDLVMTGYVR</sequence>
<evidence type="ECO:0000256" key="2">
    <source>
        <dbReference type="ARBA" id="ARBA00022857"/>
    </source>
</evidence>
<dbReference type="PANTHER" id="PTHR38011">
    <property type="entry name" value="DIHYDROFOLATE REDUCTASE FAMILY PROTEIN (AFU_ORTHOLOGUE AFUA_8G06820)"/>
    <property type="match status" value="1"/>
</dbReference>
<gene>
    <name evidence="5" type="ORF">METZ01_LOCUS419213</name>
</gene>
<dbReference type="InterPro" id="IPR002734">
    <property type="entry name" value="RibDG_C"/>
</dbReference>